<name>A0AA39JS78_ARMTA</name>
<dbReference type="Proteomes" id="UP001175211">
    <property type="component" value="Unassembled WGS sequence"/>
</dbReference>
<keyword evidence="3" id="KW-1185">Reference proteome</keyword>
<protein>
    <recommendedName>
        <fullName evidence="4">F-box domain-containing protein</fullName>
    </recommendedName>
</protein>
<evidence type="ECO:0000313" key="2">
    <source>
        <dbReference type="EMBL" id="KAK0447848.1"/>
    </source>
</evidence>
<dbReference type="EMBL" id="JAUEPS010000043">
    <property type="protein sequence ID" value="KAK0447848.1"/>
    <property type="molecule type" value="Genomic_DNA"/>
</dbReference>
<sequence>MQTFHVPLEEILAKYNWILTFTHPPDVASLLRINEAPSPILSARLKTSLADLTTSLADLQSDLDLLRNAVVSLETRMSRLQSIKQDYKKALSPIRRIPSEVLAEILCRSWSWKDNMSIMKRHHRHALDVFTTPDGPWFLGQLWATLNVDIPASHKKVMKADAMDILHVILERSRNHPLKFQLYYYDLKVEGANLKAIERCFDLLISHSTRWRDVRMTIPPSLLPRLSPIRGKIDLLREIYFICHRDPQPKDSDIRALEIAPKLEHLHMYGMHPGISIHFSPTNLVSFSDARPFAGDQLTPKYLDVVKTAPRLSSFSCTDYAVNLISTLSSFPCVVSSSIEELSTSSPSCMLGMKLPSLKKVTQLVIEFYEWVDDYDPIMQYLVTQMSEVDGSLKHFVVPSLQDFGVYVHSVDYTNISFINPALVDMVASRLRQPSEAPCLTKLGLWVMGQGWSCDLDETAENALKSLQNEGLELNYRLDDVEIYQ</sequence>
<dbReference type="RefSeq" id="XP_060326263.1">
    <property type="nucleotide sequence ID" value="XM_060479653.1"/>
</dbReference>
<reference evidence="2" key="1">
    <citation type="submission" date="2023-06" db="EMBL/GenBank/DDBJ databases">
        <authorList>
            <consortium name="Lawrence Berkeley National Laboratory"/>
            <person name="Ahrendt S."/>
            <person name="Sahu N."/>
            <person name="Indic B."/>
            <person name="Wong-Bajracharya J."/>
            <person name="Merenyi Z."/>
            <person name="Ke H.-M."/>
            <person name="Monk M."/>
            <person name="Kocsube S."/>
            <person name="Drula E."/>
            <person name="Lipzen A."/>
            <person name="Balint B."/>
            <person name="Henrissat B."/>
            <person name="Andreopoulos B."/>
            <person name="Martin F.M."/>
            <person name="Harder C.B."/>
            <person name="Rigling D."/>
            <person name="Ford K.L."/>
            <person name="Foster G.D."/>
            <person name="Pangilinan J."/>
            <person name="Papanicolaou A."/>
            <person name="Barry K."/>
            <person name="LaButti K."/>
            <person name="Viragh M."/>
            <person name="Koriabine M."/>
            <person name="Yan M."/>
            <person name="Riley R."/>
            <person name="Champramary S."/>
            <person name="Plett K.L."/>
            <person name="Tsai I.J."/>
            <person name="Slot J."/>
            <person name="Sipos G."/>
            <person name="Plett J."/>
            <person name="Nagy L.G."/>
            <person name="Grigoriev I.V."/>
        </authorList>
    </citation>
    <scope>NUCLEOTIDE SEQUENCE</scope>
    <source>
        <strain evidence="2">CCBAS 213</strain>
    </source>
</reference>
<feature type="coiled-coil region" evidence="1">
    <location>
        <begin position="49"/>
        <end position="83"/>
    </location>
</feature>
<keyword evidence="1" id="KW-0175">Coiled coil</keyword>
<dbReference type="GeneID" id="85363201"/>
<evidence type="ECO:0000313" key="3">
    <source>
        <dbReference type="Proteomes" id="UP001175211"/>
    </source>
</evidence>
<dbReference type="AlphaFoldDB" id="A0AA39JS78"/>
<accession>A0AA39JS78</accession>
<evidence type="ECO:0008006" key="4">
    <source>
        <dbReference type="Google" id="ProtNLM"/>
    </source>
</evidence>
<proteinExistence type="predicted"/>
<organism evidence="2 3">
    <name type="scientific">Armillaria tabescens</name>
    <name type="common">Ringless honey mushroom</name>
    <name type="synonym">Agaricus tabescens</name>
    <dbReference type="NCBI Taxonomy" id="1929756"/>
    <lineage>
        <taxon>Eukaryota</taxon>
        <taxon>Fungi</taxon>
        <taxon>Dikarya</taxon>
        <taxon>Basidiomycota</taxon>
        <taxon>Agaricomycotina</taxon>
        <taxon>Agaricomycetes</taxon>
        <taxon>Agaricomycetidae</taxon>
        <taxon>Agaricales</taxon>
        <taxon>Marasmiineae</taxon>
        <taxon>Physalacriaceae</taxon>
        <taxon>Desarmillaria</taxon>
    </lineage>
</organism>
<gene>
    <name evidence="2" type="ORF">EV420DRAFT_1712746</name>
</gene>
<comment type="caution">
    <text evidence="2">The sequence shown here is derived from an EMBL/GenBank/DDBJ whole genome shotgun (WGS) entry which is preliminary data.</text>
</comment>
<evidence type="ECO:0000256" key="1">
    <source>
        <dbReference type="SAM" id="Coils"/>
    </source>
</evidence>